<dbReference type="InterPro" id="IPR005551">
    <property type="entry name" value="CitX"/>
</dbReference>
<dbReference type="RefSeq" id="WP_203366336.1">
    <property type="nucleotide sequence ID" value="NZ_WSFT01000031.1"/>
</dbReference>
<keyword evidence="6" id="KW-1185">Reference proteome</keyword>
<dbReference type="NCBIfam" id="TIGR03124">
    <property type="entry name" value="citrate_citX"/>
    <property type="match status" value="1"/>
</dbReference>
<dbReference type="AlphaFoldDB" id="A0A942Z912"/>
<dbReference type="Pfam" id="PF03802">
    <property type="entry name" value="CitX"/>
    <property type="match status" value="1"/>
</dbReference>
<evidence type="ECO:0000313" key="5">
    <source>
        <dbReference type="EMBL" id="MBS4538415.1"/>
    </source>
</evidence>
<keyword evidence="5" id="KW-0456">Lyase</keyword>
<reference evidence="5" key="1">
    <citation type="submission" date="2019-12" db="EMBL/GenBank/DDBJ databases">
        <title>Clostridiaceae gen. nov. sp. nov., isolated from sediment in Xinjiang, China.</title>
        <authorList>
            <person name="Zhang R."/>
        </authorList>
    </citation>
    <scope>NUCLEOTIDE SEQUENCE</scope>
    <source>
        <strain evidence="5">D2Q-11</strain>
    </source>
</reference>
<dbReference type="GO" id="GO:0050519">
    <property type="term" value="F:holo-citrate lyase synthase activity"/>
    <property type="evidence" value="ECO:0007669"/>
    <property type="project" value="UniProtKB-EC"/>
</dbReference>
<evidence type="ECO:0000313" key="6">
    <source>
        <dbReference type="Proteomes" id="UP000724672"/>
    </source>
</evidence>
<comment type="caution">
    <text evidence="5">The sequence shown here is derived from an EMBL/GenBank/DDBJ whole genome shotgun (WGS) entry which is preliminary data.</text>
</comment>
<keyword evidence="2 5" id="KW-0808">Transferase</keyword>
<comment type="catalytic activity">
    <reaction evidence="4">
        <text>apo-[citrate lyase ACP] + 2'-(5''-triphospho-alpha-D-ribosyl)-3'-dephospho-CoA = holo-[citrate lyase ACP] + diphosphate</text>
        <dbReference type="Rhea" id="RHEA:16333"/>
        <dbReference type="Rhea" id="RHEA-COMP:10157"/>
        <dbReference type="Rhea" id="RHEA-COMP:10158"/>
        <dbReference type="ChEBI" id="CHEBI:29999"/>
        <dbReference type="ChEBI" id="CHEBI:33019"/>
        <dbReference type="ChEBI" id="CHEBI:61378"/>
        <dbReference type="ChEBI" id="CHEBI:82683"/>
        <dbReference type="EC" id="2.7.7.61"/>
    </reaction>
</comment>
<dbReference type="EMBL" id="WSFT01000031">
    <property type="protein sequence ID" value="MBS4538415.1"/>
    <property type="molecule type" value="Genomic_DNA"/>
</dbReference>
<name>A0A942Z912_9FIRM</name>
<dbReference type="EC" id="2.7.7.61" evidence="1"/>
<dbReference type="GO" id="GO:0051191">
    <property type="term" value="P:prosthetic group biosynthetic process"/>
    <property type="evidence" value="ECO:0007669"/>
    <property type="project" value="InterPro"/>
</dbReference>
<protein>
    <recommendedName>
        <fullName evidence="1">citrate lyase holo-[acyl-carrier protein] synthase</fullName>
        <ecNumber evidence="1">2.7.7.61</ecNumber>
    </recommendedName>
</protein>
<organism evidence="5 6">
    <name type="scientific">Anaeromonas frigoriresistens</name>
    <dbReference type="NCBI Taxonomy" id="2683708"/>
    <lineage>
        <taxon>Bacteria</taxon>
        <taxon>Bacillati</taxon>
        <taxon>Bacillota</taxon>
        <taxon>Tissierellia</taxon>
        <taxon>Tissierellales</taxon>
        <taxon>Thermohalobacteraceae</taxon>
        <taxon>Anaeromonas</taxon>
    </lineage>
</organism>
<evidence type="ECO:0000256" key="1">
    <source>
        <dbReference type="ARBA" id="ARBA00012524"/>
    </source>
</evidence>
<evidence type="ECO:0000256" key="3">
    <source>
        <dbReference type="ARBA" id="ARBA00022695"/>
    </source>
</evidence>
<sequence>MCIKGVEQSLQDILKAKDERVAFQRELLEKYSNPIISYKLNIPGPVKYNPLIKNIFNEGLLEITKVLEKQKIETSYQKITYQYSGPECFISFKYSPLEVKNLCTLIEEIHPLGRLFDFDILDEKGSQISREDKDMNPRKCLVCDKNAFECGRSRNHELKELLTKIENMATDYFKNK</sequence>
<accession>A0A942Z912</accession>
<proteinExistence type="predicted"/>
<gene>
    <name evidence="5" type="primary">citX</name>
    <name evidence="5" type="ORF">GOQ27_08055</name>
</gene>
<evidence type="ECO:0000256" key="2">
    <source>
        <dbReference type="ARBA" id="ARBA00022679"/>
    </source>
</evidence>
<evidence type="ECO:0000256" key="4">
    <source>
        <dbReference type="ARBA" id="ARBA00048574"/>
    </source>
</evidence>
<dbReference type="GO" id="GO:0016829">
    <property type="term" value="F:lyase activity"/>
    <property type="evidence" value="ECO:0007669"/>
    <property type="project" value="UniProtKB-KW"/>
</dbReference>
<keyword evidence="3 5" id="KW-0548">Nucleotidyltransferase</keyword>
<dbReference type="Proteomes" id="UP000724672">
    <property type="component" value="Unassembled WGS sequence"/>
</dbReference>